<gene>
    <name evidence="1" type="ORF">NQ176_g5375</name>
</gene>
<sequence>MSVSEVSTVKTALITGAASGFGKAVAQSLLSDGWNVVGIDWNEEGAKEVMKELGFRIYQADVSNYSDVASVFAKTWEQYKRLDFVFSNAGVVSRGSFYDQQNETELTDDGLPSPPQPDDAFRTISVNLNGAMYVSYLTLHYMRKQSGDRRGSLLFSASSAALIPPSAVPVYGGSKAGVVHFSRCIASPYSKRRIRVNCLCPGFSHTNIAGPGFFESFPQEHLMPIELYVKHVRDLIDDEAANGKVIETSGKEYFLHNVPEPSNDSMREILTVVDSDTF</sequence>
<dbReference type="EMBL" id="JANJQO010000674">
    <property type="protein sequence ID" value="KAJ2975703.1"/>
    <property type="molecule type" value="Genomic_DNA"/>
</dbReference>
<protein>
    <submittedName>
        <fullName evidence="1">Uncharacterized protein</fullName>
    </submittedName>
</protein>
<evidence type="ECO:0000313" key="1">
    <source>
        <dbReference type="EMBL" id="KAJ2975703.1"/>
    </source>
</evidence>
<dbReference type="Proteomes" id="UP001143910">
    <property type="component" value="Unassembled WGS sequence"/>
</dbReference>
<proteinExistence type="predicted"/>
<name>A0ACC1N9M0_9HYPO</name>
<reference evidence="1" key="1">
    <citation type="submission" date="2022-08" db="EMBL/GenBank/DDBJ databases">
        <title>Genome Sequence of Lecanicillium fungicola.</title>
        <authorList>
            <person name="Buettner E."/>
        </authorList>
    </citation>
    <scope>NUCLEOTIDE SEQUENCE</scope>
    <source>
        <strain evidence="1">Babe33</strain>
    </source>
</reference>
<organism evidence="1 2">
    <name type="scientific">Zarea fungicola</name>
    <dbReference type="NCBI Taxonomy" id="93591"/>
    <lineage>
        <taxon>Eukaryota</taxon>
        <taxon>Fungi</taxon>
        <taxon>Dikarya</taxon>
        <taxon>Ascomycota</taxon>
        <taxon>Pezizomycotina</taxon>
        <taxon>Sordariomycetes</taxon>
        <taxon>Hypocreomycetidae</taxon>
        <taxon>Hypocreales</taxon>
        <taxon>Cordycipitaceae</taxon>
        <taxon>Zarea</taxon>
    </lineage>
</organism>
<keyword evidence="2" id="KW-1185">Reference proteome</keyword>
<accession>A0ACC1N9M0</accession>
<evidence type="ECO:0000313" key="2">
    <source>
        <dbReference type="Proteomes" id="UP001143910"/>
    </source>
</evidence>
<comment type="caution">
    <text evidence="1">The sequence shown here is derived from an EMBL/GenBank/DDBJ whole genome shotgun (WGS) entry which is preliminary data.</text>
</comment>